<dbReference type="OrthoDB" id="8063408at2759"/>
<keyword evidence="2" id="KW-1185">Reference proteome</keyword>
<accession>A0A4Y2TK30</accession>
<dbReference type="AlphaFoldDB" id="A0A4Y2TK30"/>
<evidence type="ECO:0000313" key="1">
    <source>
        <dbReference type="EMBL" id="GBN99749.1"/>
    </source>
</evidence>
<organism evidence="1 2">
    <name type="scientific">Araneus ventricosus</name>
    <name type="common">Orbweaver spider</name>
    <name type="synonym">Epeira ventricosa</name>
    <dbReference type="NCBI Taxonomy" id="182803"/>
    <lineage>
        <taxon>Eukaryota</taxon>
        <taxon>Metazoa</taxon>
        <taxon>Ecdysozoa</taxon>
        <taxon>Arthropoda</taxon>
        <taxon>Chelicerata</taxon>
        <taxon>Arachnida</taxon>
        <taxon>Araneae</taxon>
        <taxon>Araneomorphae</taxon>
        <taxon>Entelegynae</taxon>
        <taxon>Araneoidea</taxon>
        <taxon>Araneidae</taxon>
        <taxon>Araneus</taxon>
    </lineage>
</organism>
<reference evidence="1 2" key="1">
    <citation type="journal article" date="2019" name="Sci. Rep.">
        <title>Orb-weaving spider Araneus ventricosus genome elucidates the spidroin gene catalogue.</title>
        <authorList>
            <person name="Kono N."/>
            <person name="Nakamura H."/>
            <person name="Ohtoshi R."/>
            <person name="Moran D.A.P."/>
            <person name="Shinohara A."/>
            <person name="Yoshida Y."/>
            <person name="Fujiwara M."/>
            <person name="Mori M."/>
            <person name="Tomita M."/>
            <person name="Arakawa K."/>
        </authorList>
    </citation>
    <scope>NUCLEOTIDE SEQUENCE [LARGE SCALE GENOMIC DNA]</scope>
</reference>
<dbReference type="Proteomes" id="UP000499080">
    <property type="component" value="Unassembled WGS sequence"/>
</dbReference>
<dbReference type="PANTHER" id="PTHR46114">
    <property type="entry name" value="APPLE DOMAIN-CONTAINING PROTEIN"/>
    <property type="match status" value="1"/>
</dbReference>
<dbReference type="EMBL" id="BGPR01028540">
    <property type="protein sequence ID" value="GBN99749.1"/>
    <property type="molecule type" value="Genomic_DNA"/>
</dbReference>
<sequence length="117" mass="13598">MIVNAMTQTSDFFDHRFPSFSGRTPVGAKVMPKQWGTTKMEHGTLLRMQCIAFEDTKDPVYKTIVQRMMATYEAQGCKMSLKVHFLHSHIDSFPENLGAYSEEQVERFHQEFCDIDR</sequence>
<evidence type="ECO:0000313" key="2">
    <source>
        <dbReference type="Proteomes" id="UP000499080"/>
    </source>
</evidence>
<protein>
    <submittedName>
        <fullName evidence="1">Uncharacterized protein</fullName>
    </submittedName>
</protein>
<gene>
    <name evidence="1" type="ORF">AVEN_123600_1</name>
</gene>
<name>A0A4Y2TK30_ARAVE</name>
<proteinExistence type="predicted"/>
<dbReference type="PANTHER" id="PTHR46114:SF1">
    <property type="entry name" value="ZAD DOMAIN-CONTAINING PROTEIN"/>
    <property type="match status" value="1"/>
</dbReference>
<comment type="caution">
    <text evidence="1">The sequence shown here is derived from an EMBL/GenBank/DDBJ whole genome shotgun (WGS) entry which is preliminary data.</text>
</comment>